<evidence type="ECO:0000256" key="3">
    <source>
        <dbReference type="ARBA" id="ARBA00022723"/>
    </source>
</evidence>
<evidence type="ECO:0000256" key="5">
    <source>
        <dbReference type="ARBA" id="ARBA00037900"/>
    </source>
</evidence>
<accession>A0AAN8EBA2</accession>
<evidence type="ECO:0000256" key="2">
    <source>
        <dbReference type="ARBA" id="ARBA00022642"/>
    </source>
</evidence>
<protein>
    <recommendedName>
        <fullName evidence="6">nicotinamidase</fullName>
        <ecNumber evidence="6">3.5.1.19</ecNumber>
    </recommendedName>
    <alternativeName>
        <fullName evidence="7">Nicotinamide deamidase</fullName>
    </alternativeName>
</protein>
<dbReference type="InterPro" id="IPR000868">
    <property type="entry name" value="Isochorismatase-like_dom"/>
</dbReference>
<dbReference type="Proteomes" id="UP001316803">
    <property type="component" value="Unassembled WGS sequence"/>
</dbReference>
<dbReference type="GO" id="GO:0008936">
    <property type="term" value="F:nicotinamidase activity"/>
    <property type="evidence" value="ECO:0007669"/>
    <property type="project" value="UniProtKB-EC"/>
</dbReference>
<dbReference type="GO" id="GO:0046872">
    <property type="term" value="F:metal ion binding"/>
    <property type="evidence" value="ECO:0007669"/>
    <property type="project" value="UniProtKB-KW"/>
</dbReference>
<dbReference type="EC" id="3.5.1.19" evidence="6"/>
<evidence type="ECO:0000256" key="7">
    <source>
        <dbReference type="ARBA" id="ARBA00043224"/>
    </source>
</evidence>
<keyword evidence="2" id="KW-0662">Pyridine nucleotide biosynthesis</keyword>
<evidence type="ECO:0000256" key="6">
    <source>
        <dbReference type="ARBA" id="ARBA00039017"/>
    </source>
</evidence>
<evidence type="ECO:0000313" key="9">
    <source>
        <dbReference type="EMBL" id="KAK5950838.1"/>
    </source>
</evidence>
<keyword evidence="4 9" id="KW-0378">Hydrolase</keyword>
<comment type="similarity">
    <text evidence="1">Belongs to the isochorismatase family.</text>
</comment>
<reference evidence="9 10" key="1">
    <citation type="submission" date="2022-12" db="EMBL/GenBank/DDBJ databases">
        <title>Genomic features and morphological characterization of a novel Knufia sp. strain isolated from spacecraft assembly facility.</title>
        <authorList>
            <person name="Teixeira M."/>
            <person name="Chander A.M."/>
            <person name="Stajich J.E."/>
            <person name="Venkateswaran K."/>
        </authorList>
    </citation>
    <scope>NUCLEOTIDE SEQUENCE [LARGE SCALE GENOMIC DNA]</scope>
    <source>
        <strain evidence="9 10">FJI-L2-BK-P2</strain>
    </source>
</reference>
<dbReference type="SUPFAM" id="SSF52499">
    <property type="entry name" value="Isochorismatase-like hydrolases"/>
    <property type="match status" value="1"/>
</dbReference>
<dbReference type="PANTHER" id="PTHR11080">
    <property type="entry name" value="PYRAZINAMIDASE/NICOTINAMIDASE"/>
    <property type="match status" value="1"/>
</dbReference>
<dbReference type="InterPro" id="IPR036380">
    <property type="entry name" value="Isochorismatase-like_sf"/>
</dbReference>
<keyword evidence="3" id="KW-0479">Metal-binding</keyword>
<comment type="caution">
    <text evidence="9">The sequence shown here is derived from an EMBL/GenBank/DDBJ whole genome shotgun (WGS) entry which is preliminary data.</text>
</comment>
<keyword evidence="10" id="KW-1185">Reference proteome</keyword>
<evidence type="ECO:0000256" key="1">
    <source>
        <dbReference type="ARBA" id="ARBA00006336"/>
    </source>
</evidence>
<dbReference type="AlphaFoldDB" id="A0AAN8EBA2"/>
<organism evidence="9 10">
    <name type="scientific">Knufia fluminis</name>
    <dbReference type="NCBI Taxonomy" id="191047"/>
    <lineage>
        <taxon>Eukaryota</taxon>
        <taxon>Fungi</taxon>
        <taxon>Dikarya</taxon>
        <taxon>Ascomycota</taxon>
        <taxon>Pezizomycotina</taxon>
        <taxon>Eurotiomycetes</taxon>
        <taxon>Chaetothyriomycetidae</taxon>
        <taxon>Chaetothyriales</taxon>
        <taxon>Trichomeriaceae</taxon>
        <taxon>Knufia</taxon>
    </lineage>
</organism>
<sequence length="234" mass="25920">MSRVLALIVVDMQNDFCLPDGALSVKDAMQTLPLINKLLDSNAFEYKVATKDWHPPNHISFASNHPEPNNKPFESFIEMKNVVAGKPHETMRQRLWPRHCEQGSRGAELVSQLHTEKVDLIVEKGTDERVEMYSAFSDSFGNATEGKGGVTHDLARVLRDKGITDVCCVGLAGDYCLNYSALDATKAGFKTYLIEEGQRCVDPQTWPKVKEGLAAGKVEVVSESSEHVQKLLTS</sequence>
<dbReference type="Gene3D" id="3.40.50.850">
    <property type="entry name" value="Isochorismatase-like"/>
    <property type="match status" value="1"/>
</dbReference>
<name>A0AAN8EBA2_9EURO</name>
<evidence type="ECO:0000313" key="10">
    <source>
        <dbReference type="Proteomes" id="UP001316803"/>
    </source>
</evidence>
<gene>
    <name evidence="9" type="primary">PNC1</name>
    <name evidence="9" type="ORF">OHC33_008221</name>
</gene>
<feature type="domain" description="Isochorismatase-like" evidence="8">
    <location>
        <begin position="6"/>
        <end position="205"/>
    </location>
</feature>
<dbReference type="InterPro" id="IPR052347">
    <property type="entry name" value="Isochorismatase_Nicotinamidase"/>
</dbReference>
<dbReference type="GO" id="GO:0019363">
    <property type="term" value="P:pyridine nucleotide biosynthetic process"/>
    <property type="evidence" value="ECO:0007669"/>
    <property type="project" value="UniProtKB-KW"/>
</dbReference>
<evidence type="ECO:0000256" key="4">
    <source>
        <dbReference type="ARBA" id="ARBA00022801"/>
    </source>
</evidence>
<dbReference type="CDD" id="cd01011">
    <property type="entry name" value="nicotinamidase"/>
    <property type="match status" value="1"/>
</dbReference>
<comment type="pathway">
    <text evidence="5">Cofactor biosynthesis; nicotinate biosynthesis; nicotinate from nicotinamide: step 1/1.</text>
</comment>
<proteinExistence type="inferred from homology"/>
<dbReference type="PANTHER" id="PTHR11080:SF2">
    <property type="entry name" value="LD05707P"/>
    <property type="match status" value="1"/>
</dbReference>
<evidence type="ECO:0000259" key="8">
    <source>
        <dbReference type="Pfam" id="PF00857"/>
    </source>
</evidence>
<dbReference type="EMBL" id="JAKLMC020000024">
    <property type="protein sequence ID" value="KAK5950838.1"/>
    <property type="molecule type" value="Genomic_DNA"/>
</dbReference>
<dbReference type="Pfam" id="PF00857">
    <property type="entry name" value="Isochorismatase"/>
    <property type="match status" value="1"/>
</dbReference>